<proteinExistence type="inferred from homology"/>
<dbReference type="InterPro" id="IPR051393">
    <property type="entry name" value="ABC_transporter_permease"/>
</dbReference>
<evidence type="ECO:0000259" key="8">
    <source>
        <dbReference type="PROSITE" id="PS50928"/>
    </source>
</evidence>
<reference evidence="9 10" key="1">
    <citation type="submission" date="2022-09" db="EMBL/GenBank/DDBJ databases">
        <authorList>
            <person name="Han X.L."/>
            <person name="Wang Q."/>
            <person name="Lu T."/>
        </authorList>
    </citation>
    <scope>NUCLEOTIDE SEQUENCE [LARGE SCALE GENOMIC DNA]</scope>
    <source>
        <strain evidence="9 10">WQ 127069</strain>
    </source>
</reference>
<accession>A0ABT2UEX4</accession>
<comment type="subcellular location">
    <subcellularLocation>
        <location evidence="1 7">Cell membrane</location>
        <topology evidence="1 7">Multi-pass membrane protein</topology>
    </subcellularLocation>
</comment>
<keyword evidence="5 7" id="KW-1133">Transmembrane helix</keyword>
<keyword evidence="10" id="KW-1185">Reference proteome</keyword>
<evidence type="ECO:0000256" key="2">
    <source>
        <dbReference type="ARBA" id="ARBA00022448"/>
    </source>
</evidence>
<protein>
    <submittedName>
        <fullName evidence="9">Sugar ABC transporter permease</fullName>
    </submittedName>
</protein>
<comment type="similarity">
    <text evidence="7">Belongs to the binding-protein-dependent transport system permease family.</text>
</comment>
<organism evidence="9 10">
    <name type="scientific">Paenibacillus baimaensis</name>
    <dbReference type="NCBI Taxonomy" id="2982185"/>
    <lineage>
        <taxon>Bacteria</taxon>
        <taxon>Bacillati</taxon>
        <taxon>Bacillota</taxon>
        <taxon>Bacilli</taxon>
        <taxon>Bacillales</taxon>
        <taxon>Paenibacillaceae</taxon>
        <taxon>Paenibacillus</taxon>
    </lineage>
</organism>
<evidence type="ECO:0000256" key="1">
    <source>
        <dbReference type="ARBA" id="ARBA00004651"/>
    </source>
</evidence>
<dbReference type="Pfam" id="PF00528">
    <property type="entry name" value="BPD_transp_1"/>
    <property type="match status" value="1"/>
</dbReference>
<dbReference type="Proteomes" id="UP001652445">
    <property type="component" value="Unassembled WGS sequence"/>
</dbReference>
<dbReference type="PANTHER" id="PTHR30193">
    <property type="entry name" value="ABC TRANSPORTER PERMEASE PROTEIN"/>
    <property type="match status" value="1"/>
</dbReference>
<evidence type="ECO:0000256" key="4">
    <source>
        <dbReference type="ARBA" id="ARBA00022692"/>
    </source>
</evidence>
<evidence type="ECO:0000256" key="7">
    <source>
        <dbReference type="RuleBase" id="RU363032"/>
    </source>
</evidence>
<evidence type="ECO:0000256" key="6">
    <source>
        <dbReference type="ARBA" id="ARBA00023136"/>
    </source>
</evidence>
<dbReference type="SUPFAM" id="SSF161098">
    <property type="entry name" value="MetI-like"/>
    <property type="match status" value="1"/>
</dbReference>
<evidence type="ECO:0000313" key="9">
    <source>
        <dbReference type="EMBL" id="MCU6793190.1"/>
    </source>
</evidence>
<dbReference type="PANTHER" id="PTHR30193:SF37">
    <property type="entry name" value="INNER MEMBRANE ABC TRANSPORTER PERMEASE PROTEIN YCJO"/>
    <property type="match status" value="1"/>
</dbReference>
<feature type="transmembrane region" description="Helical" evidence="7">
    <location>
        <begin position="165"/>
        <end position="183"/>
    </location>
</feature>
<feature type="transmembrane region" description="Helical" evidence="7">
    <location>
        <begin position="27"/>
        <end position="53"/>
    </location>
</feature>
<feature type="domain" description="ABC transmembrane type-1" evidence="8">
    <location>
        <begin position="86"/>
        <end position="299"/>
    </location>
</feature>
<keyword evidence="2 7" id="KW-0813">Transport</keyword>
<feature type="transmembrane region" description="Helical" evidence="7">
    <location>
        <begin position="90"/>
        <end position="111"/>
    </location>
</feature>
<dbReference type="InterPro" id="IPR000515">
    <property type="entry name" value="MetI-like"/>
</dbReference>
<dbReference type="InterPro" id="IPR035906">
    <property type="entry name" value="MetI-like_sf"/>
</dbReference>
<dbReference type="PROSITE" id="PS50928">
    <property type="entry name" value="ABC_TM1"/>
    <property type="match status" value="1"/>
</dbReference>
<evidence type="ECO:0000256" key="3">
    <source>
        <dbReference type="ARBA" id="ARBA00022475"/>
    </source>
</evidence>
<comment type="caution">
    <text evidence="9">The sequence shown here is derived from an EMBL/GenBank/DDBJ whole genome shotgun (WGS) entry which is preliminary data.</text>
</comment>
<dbReference type="EMBL" id="JAOQIO010000038">
    <property type="protein sequence ID" value="MCU6793190.1"/>
    <property type="molecule type" value="Genomic_DNA"/>
</dbReference>
<keyword evidence="3" id="KW-1003">Cell membrane</keyword>
<name>A0ABT2UEX4_9BACL</name>
<dbReference type="Gene3D" id="1.10.3720.10">
    <property type="entry name" value="MetI-like"/>
    <property type="match status" value="1"/>
</dbReference>
<feature type="transmembrane region" description="Helical" evidence="7">
    <location>
        <begin position="123"/>
        <end position="145"/>
    </location>
</feature>
<dbReference type="CDD" id="cd06261">
    <property type="entry name" value="TM_PBP2"/>
    <property type="match status" value="1"/>
</dbReference>
<feature type="transmembrane region" description="Helical" evidence="7">
    <location>
        <begin position="279"/>
        <end position="298"/>
    </location>
</feature>
<sequence>MKPNTDMIVVTKARSNKLRLRENLDGWLFLSVSLVGYLLFRFIPIVFSLVLSFCDWNLISGLKGIRFVGLDNFAELLHDQWFISSLMNTFYFAFVSVPISIGLSLLVAVIVNQSVYGKGLIRLLLYSPHISSMVAISVIWAILYSPSFGPINMFLKSIGISNPPGWISSSTWAMPSLIIMSIWQSIGYNMVIMLAGLQGIPKDYYEAAEVDGANLFQKFKIITIPLMSPTLFFVMITSVIGSFQIFAQVNIMTQGGPGTSTSVLVYYIYNVAFNYNRMGYANSIAWVLFVIILVLTLWQWRQQKKWVHTQ</sequence>
<keyword evidence="4 7" id="KW-0812">Transmembrane</keyword>
<dbReference type="RefSeq" id="WP_262684496.1">
    <property type="nucleotide sequence ID" value="NZ_JAOQIO010000038.1"/>
</dbReference>
<evidence type="ECO:0000256" key="5">
    <source>
        <dbReference type="ARBA" id="ARBA00022989"/>
    </source>
</evidence>
<gene>
    <name evidence="9" type="ORF">OB236_13790</name>
</gene>
<evidence type="ECO:0000313" key="10">
    <source>
        <dbReference type="Proteomes" id="UP001652445"/>
    </source>
</evidence>
<feature type="transmembrane region" description="Helical" evidence="7">
    <location>
        <begin position="226"/>
        <end position="247"/>
    </location>
</feature>
<keyword evidence="6 7" id="KW-0472">Membrane</keyword>